<dbReference type="AlphaFoldDB" id="A0A495J5Q5"/>
<organism evidence="5 6">
    <name type="scientific">Mucilaginibacter gracilis</name>
    <dbReference type="NCBI Taxonomy" id="423350"/>
    <lineage>
        <taxon>Bacteria</taxon>
        <taxon>Pseudomonadati</taxon>
        <taxon>Bacteroidota</taxon>
        <taxon>Sphingobacteriia</taxon>
        <taxon>Sphingobacteriales</taxon>
        <taxon>Sphingobacteriaceae</taxon>
        <taxon>Mucilaginibacter</taxon>
    </lineage>
</organism>
<proteinExistence type="predicted"/>
<feature type="compositionally biased region" description="Basic residues" evidence="3">
    <location>
        <begin position="61"/>
        <end position="89"/>
    </location>
</feature>
<keyword evidence="1" id="KW-0732">Signal</keyword>
<comment type="caution">
    <text evidence="5">The sequence shown here is derived from an EMBL/GenBank/DDBJ whole genome shotgun (WGS) entry which is preliminary data.</text>
</comment>
<dbReference type="InterPro" id="IPR008979">
    <property type="entry name" value="Galactose-bd-like_sf"/>
</dbReference>
<protein>
    <submittedName>
        <fullName evidence="5">F5/8 type C domain-containing protein</fullName>
    </submittedName>
</protein>
<dbReference type="Pfam" id="PF00754">
    <property type="entry name" value="F5_F8_type_C"/>
    <property type="match status" value="1"/>
</dbReference>
<evidence type="ECO:0000259" key="4">
    <source>
        <dbReference type="Pfam" id="PF00754"/>
    </source>
</evidence>
<evidence type="ECO:0000256" key="1">
    <source>
        <dbReference type="ARBA" id="ARBA00022729"/>
    </source>
</evidence>
<keyword evidence="2" id="KW-0378">Hydrolase</keyword>
<dbReference type="GO" id="GO:0016787">
    <property type="term" value="F:hydrolase activity"/>
    <property type="evidence" value="ECO:0007669"/>
    <property type="project" value="UniProtKB-KW"/>
</dbReference>
<dbReference type="OrthoDB" id="9761519at2"/>
<feature type="domain" description="F5/8 type C" evidence="4">
    <location>
        <begin position="305"/>
        <end position="390"/>
    </location>
</feature>
<accession>A0A495J5Q5</accession>
<dbReference type="PANTHER" id="PTHR43817:SF1">
    <property type="entry name" value="HYDROLASE, FAMILY 43, PUTATIVE (AFU_ORTHOLOGUE AFUA_3G01660)-RELATED"/>
    <property type="match status" value="1"/>
</dbReference>
<dbReference type="EMBL" id="RBKU01000001">
    <property type="protein sequence ID" value="RKR84320.1"/>
    <property type="molecule type" value="Genomic_DNA"/>
</dbReference>
<evidence type="ECO:0000313" key="6">
    <source>
        <dbReference type="Proteomes" id="UP000268007"/>
    </source>
</evidence>
<reference evidence="5 6" key="1">
    <citation type="submission" date="2018-10" db="EMBL/GenBank/DDBJ databases">
        <title>Genomic Encyclopedia of Archaeal and Bacterial Type Strains, Phase II (KMG-II): from individual species to whole genera.</title>
        <authorList>
            <person name="Goeker M."/>
        </authorList>
    </citation>
    <scope>NUCLEOTIDE SEQUENCE [LARGE SCALE GENOMIC DNA]</scope>
    <source>
        <strain evidence="5 6">DSM 18602</strain>
    </source>
</reference>
<evidence type="ECO:0000256" key="3">
    <source>
        <dbReference type="SAM" id="MobiDB-lite"/>
    </source>
</evidence>
<gene>
    <name evidence="5" type="ORF">BDD43_4554</name>
</gene>
<dbReference type="RefSeq" id="WP_121199857.1">
    <property type="nucleotide sequence ID" value="NZ_RBKU01000001.1"/>
</dbReference>
<dbReference type="NCBIfam" id="NF045579">
    <property type="entry name" value="rhamnoside_JR"/>
    <property type="match status" value="1"/>
</dbReference>
<dbReference type="Pfam" id="PF17132">
    <property type="entry name" value="Glyco_hydro_106"/>
    <property type="match status" value="2"/>
</dbReference>
<dbReference type="InterPro" id="IPR000421">
    <property type="entry name" value="FA58C"/>
</dbReference>
<evidence type="ECO:0000256" key="2">
    <source>
        <dbReference type="ARBA" id="ARBA00022801"/>
    </source>
</evidence>
<dbReference type="SUPFAM" id="SSF49785">
    <property type="entry name" value="Galactose-binding domain-like"/>
    <property type="match status" value="2"/>
</dbReference>
<feature type="compositionally biased region" description="Basic residues" evidence="3">
    <location>
        <begin position="32"/>
        <end position="52"/>
    </location>
</feature>
<dbReference type="Gene3D" id="2.60.120.260">
    <property type="entry name" value="Galactose-binding domain-like"/>
    <property type="match status" value="2"/>
</dbReference>
<name>A0A495J5Q5_9SPHI</name>
<dbReference type="PANTHER" id="PTHR43817">
    <property type="entry name" value="GLYCOSYL HYDROLASE"/>
    <property type="match status" value="1"/>
</dbReference>
<evidence type="ECO:0000313" key="5">
    <source>
        <dbReference type="EMBL" id="RKR84320.1"/>
    </source>
</evidence>
<feature type="region of interest" description="Disordered" evidence="3">
    <location>
        <begin position="32"/>
        <end position="100"/>
    </location>
</feature>
<keyword evidence="6" id="KW-1185">Reference proteome</keyword>
<sequence>MLIPVKYLVEFKRFILLLVLCLCIAANVNGQHKKKSKSKTAHQTASHKKSTSKHSGGGSGKKSKSSGSHGKKSKHELAKGKGRKKKHGSHGMPYVDNDERAGEEDVVATAPIQAINDDSPLRQAFIHPPDAAKPWVFWYWIQGAVTREGITADLEAMKEAGIGGAYLMSIKGPANPPLFSPAVNQLTPEWWQMVKFAMSEAQRLGLKMAMHDCDGFSIAGGPWITPALSMQKLTWSKTIVSGARHYNDTLALPKSYPGYYKDVAVFAYPLSSGDTLSTETVAPKISSSKPGVEVAFLATKGSKKSFSSDSTCWIQYAFDKPFTCRSVTIRTNGNNYEAQRLNIQVSDDGRNFREAEHLEPPRSGWQDGEEPNTYAIKPVTAMYFRFVYDKAGSEPGAEDLEAAKWKPNLRIQGIDLSGAVRINQFEGKSGQLWRVAKHTTAQQVPDALCIPKDKLINISRYLDARGRLNWDVPAGKWVIIRMGHTSNGHLTETGGAGTGLECDKFNPEAVKSQFDHWFGEAVKQAGPELAAQVLKIFHVDSWECGSQNWSPVFANEFAKRRGYDLIPYLPVMAGIPVQSATVSEKVLADVRQTIAELLADNFYATMAKLAHEKGAVFSAESTAPTMVGDGMLQFRDADIPMGEFWLKSPTHDKPGDVLDAVSGGHIYGKNLIQSEAFTEVRMAWDEHPGNLKTLGDRVFAQGVNRFVMHVFTHNPWLNRKPGMTLDGVGLYFQRDQTWWKQGFAWVQYLQRCQAMLQMGKPVVDVAVFTGEETPRRSILPDRLVNTLPGIFGADVMNGEAKRLANEGQPMHTIPDGVNSSANMAEPQKWIDPLRGYTYDSFNKDALLRLATVRDGRIVLPGGASYGLLVLPGETKMDPEGGNLMSAEVAQRVKQLVNDGATLLIDADPKLISEIGISAQSKGRLLKGSYQAETFDNLGLPRDMIATDSIGQHAKDIAWTHRTDPEFDLYFISNQQNRARVIDLSLRVANKIPEMWDPMTGETYQCSQYTNENGRTNLTLKLEPNGSFFIVLRKASVTASRKGQNWSDFKTVRSVDGVWQVNFDPKSGGPDGPVVFTTLSDWSKNEIPGIKYYSGTADYMQIVKWNSNLVAHRQIWLDLGNVANAASVTINGVFCGVAWAPPYRLDITKALKTGYNKVHVEVSNTWANRLIGDHNLPDDKRITWTTAPYRLDKKPLLPAGLLGPVKIIVVDRTKRD</sequence>
<dbReference type="Proteomes" id="UP000268007">
    <property type="component" value="Unassembled WGS sequence"/>
</dbReference>